<sequence length="475" mass="55983">MKKVLIYGFGWAGKSCLLLCEHLNVDVNIVDDNEEFSEFDMRFKRIEAVSAEDYSIVFIAVIDNQKALKIKSRLLELGFLEEKIKHFYEMRYSRNMFYLLQERYQNQDQLLMECLGDDYEMPILHRFLKNLILKHYNNKKNDKIKLKLRKEIDAKYPLYNVFAKMHEVSMNWWEISTINYPGFNVWSSIYRKEDKNFYFIDKIDFKQIKNRENKKLIVVFGNSALRVEYLVGQSITDFLRKDYDLREYIVINAGVSGYTIYEQLLLFNALFYCLKPDVVLSFFGGTDLMLGFSACDKLLKDHKMIYYPNMWESGYKTKSGSVLPIYNELKGLVNGDVFGTINGKVALQDICEAIHVRLVQFMQIATLEKAKFYAFIQPLLPCKLKWSDKEVEMRLKEKKRLSQVDPYQNELIEKIPIFIDALKMELSSENFVYDLNEKIKEQKGTFFESNWIHCNAKGNKFCASEVLKILKTNGL</sequence>
<dbReference type="OrthoDB" id="9782091at2"/>
<gene>
    <name evidence="1" type="ORF">HCAN_0652</name>
</gene>
<dbReference type="GO" id="GO:0016788">
    <property type="term" value="F:hydrolase activity, acting on ester bonds"/>
    <property type="evidence" value="ECO:0007669"/>
    <property type="project" value="UniProtKB-ARBA"/>
</dbReference>
<dbReference type="RefSeq" id="WP_006655348.1">
    <property type="nucleotide sequence ID" value="NZ_CM000776.2"/>
</dbReference>
<evidence type="ECO:0000313" key="2">
    <source>
        <dbReference type="Proteomes" id="UP000007032"/>
    </source>
</evidence>
<dbReference type="SUPFAM" id="SSF52266">
    <property type="entry name" value="SGNH hydrolase"/>
    <property type="match status" value="1"/>
</dbReference>
<keyword evidence="2" id="KW-1185">Reference proteome</keyword>
<name>C5ZZA9_9HELI</name>
<protein>
    <submittedName>
        <fullName evidence="1">Uncharacterized protein</fullName>
    </submittedName>
</protein>
<dbReference type="InterPro" id="IPR036514">
    <property type="entry name" value="SGNH_hydro_sf"/>
</dbReference>
<dbReference type="AlphaFoldDB" id="C5ZZA9"/>
<dbReference type="HOGENOM" id="CLU_048398_0_0_7"/>
<dbReference type="EMBL" id="CM000776">
    <property type="protein sequence ID" value="EES89367.1"/>
    <property type="molecule type" value="Genomic_DNA"/>
</dbReference>
<organism evidence="1 2">
    <name type="scientific">Helicobacter canadensis MIT 98-5491</name>
    <dbReference type="NCBI Taxonomy" id="537970"/>
    <lineage>
        <taxon>Bacteria</taxon>
        <taxon>Pseudomonadati</taxon>
        <taxon>Campylobacterota</taxon>
        <taxon>Epsilonproteobacteria</taxon>
        <taxon>Campylobacterales</taxon>
        <taxon>Helicobacteraceae</taxon>
        <taxon>Helicobacter</taxon>
    </lineage>
</organism>
<evidence type="ECO:0000313" key="1">
    <source>
        <dbReference type="EMBL" id="EES89367.1"/>
    </source>
</evidence>
<reference evidence="1 2" key="1">
    <citation type="journal article" date="2009" name="J. Bacteriol.">
        <title>Genome sequence of the emerging pathogen Helicobacter canadensis.</title>
        <authorList>
            <person name="Loman N.J."/>
            <person name="Snyder L.A."/>
            <person name="Linton J.D."/>
            <person name="Langdon R."/>
            <person name="Lawson A.J."/>
            <person name="Weinstock G.M."/>
            <person name="Wren B.W."/>
            <person name="Pallen M.J."/>
        </authorList>
    </citation>
    <scope>NUCLEOTIDE SEQUENCE [LARGE SCALE GENOMIC DNA]</scope>
    <source>
        <strain evidence="1 2">MIT 98-5491</strain>
    </source>
</reference>
<proteinExistence type="predicted"/>
<dbReference type="STRING" id="537970.HCAN_0652"/>
<dbReference type="Gene3D" id="3.40.50.1110">
    <property type="entry name" value="SGNH hydrolase"/>
    <property type="match status" value="1"/>
</dbReference>
<dbReference type="Proteomes" id="UP000007032">
    <property type="component" value="Chromosome"/>
</dbReference>
<accession>C5ZZA9</accession>